<reference evidence="1" key="1">
    <citation type="submission" date="2013-07" db="EMBL/GenBank/DDBJ databases">
        <authorList>
            <person name="Geib S."/>
        </authorList>
    </citation>
    <scope>NUCLEOTIDE SEQUENCE</scope>
</reference>
<proteinExistence type="evidence at transcript level"/>
<evidence type="ECO:0000313" key="1">
    <source>
        <dbReference type="EMBL" id="JAC00026.1"/>
    </source>
</evidence>
<sequence>MISAQQENPSSYMALTGSKSQSRHQIDHVVISRGIVSSVLYERLFRALNVDSDHYIVETKILTSLCVSKNGHQKTKRFEDERLKSQQTAELFSTRLAHLHIDSTHQQLDIRDLWDGISSSLRTAANETGTMRAVSK</sequence>
<name>W8BFE5_CERCA</name>
<accession>W8BFE5</accession>
<reference evidence="1" key="2">
    <citation type="journal article" date="2014" name="BMC Genomics">
        <title>A genomic perspective to assessing quality of mass-reared SIT flies used in Mediterranean fruit fly (Ceratitis capitata) eradication in California.</title>
        <authorList>
            <person name="Calla B."/>
            <person name="Hall B."/>
            <person name="Hou S."/>
            <person name="Geib S.M."/>
        </authorList>
    </citation>
    <scope>NUCLEOTIDE SEQUENCE</scope>
</reference>
<organism evidence="1">
    <name type="scientific">Ceratitis capitata</name>
    <name type="common">Mediterranean fruit fly</name>
    <name type="synonym">Tephritis capitata</name>
    <dbReference type="NCBI Taxonomy" id="7213"/>
    <lineage>
        <taxon>Eukaryota</taxon>
        <taxon>Metazoa</taxon>
        <taxon>Ecdysozoa</taxon>
        <taxon>Arthropoda</taxon>
        <taxon>Hexapoda</taxon>
        <taxon>Insecta</taxon>
        <taxon>Pterygota</taxon>
        <taxon>Neoptera</taxon>
        <taxon>Endopterygota</taxon>
        <taxon>Diptera</taxon>
        <taxon>Brachycera</taxon>
        <taxon>Muscomorpha</taxon>
        <taxon>Tephritoidea</taxon>
        <taxon>Tephritidae</taxon>
        <taxon>Ceratitis</taxon>
        <taxon>Ceratitis</taxon>
    </lineage>
</organism>
<protein>
    <submittedName>
        <fullName evidence="1">Uncharacterized protein</fullName>
    </submittedName>
</protein>
<dbReference type="EMBL" id="GAMC01006530">
    <property type="protein sequence ID" value="JAC00026.1"/>
    <property type="molecule type" value="mRNA"/>
</dbReference>
<dbReference type="AlphaFoldDB" id="W8BFE5"/>